<accession>Q4SKB1</accession>
<dbReference type="GO" id="GO:0008670">
    <property type="term" value="F:2,4-dienoyl-CoA reductase (NADPH) activity"/>
    <property type="evidence" value="ECO:0007669"/>
    <property type="project" value="TreeGrafter"/>
</dbReference>
<sequence length="308" mass="33168">MANSDRVVLVLGGAGTVGSGIVKALLDKGFKVAVISRDDGRLERLRSLVSPTTQDNLTTVVGNVGSEDGAAEAKEALLRAVGKVTDVVSSLGFSWWQEGPPHTQTLKDLHWVRRPGPDPRGSCVLCTRCLFLICSPSPGNGDASLQHLRVLEGFLPPGERRLQLHLHLHNRRGGGEAADARHRLPDHRSRQRPGLLPGAAGGVPRGALQAQPGEDQHGRGHSRPHEARLPGPPGPGRGRRRPGGAEEQLAQRLHRQLPRRPEDCASGEEPLDPKTFVGSQKRSYFSRLTRTLSSGSPASLHTLSIRLN</sequence>
<organism evidence="3">
    <name type="scientific">Tetraodon nigroviridis</name>
    <name type="common">Spotted green pufferfish</name>
    <name type="synonym">Chelonodon nigroviridis</name>
    <dbReference type="NCBI Taxonomy" id="99883"/>
    <lineage>
        <taxon>Eukaryota</taxon>
        <taxon>Metazoa</taxon>
        <taxon>Chordata</taxon>
        <taxon>Craniata</taxon>
        <taxon>Vertebrata</taxon>
        <taxon>Euteleostomi</taxon>
        <taxon>Actinopterygii</taxon>
        <taxon>Neopterygii</taxon>
        <taxon>Teleostei</taxon>
        <taxon>Neoteleostei</taxon>
        <taxon>Acanthomorphata</taxon>
        <taxon>Eupercaria</taxon>
        <taxon>Tetraodontiformes</taxon>
        <taxon>Tetradontoidea</taxon>
        <taxon>Tetraodontidae</taxon>
        <taxon>Tetraodon</taxon>
    </lineage>
</organism>
<dbReference type="EMBL" id="CAAE01014566">
    <property type="protein sequence ID" value="CAF98921.1"/>
    <property type="molecule type" value="Genomic_DNA"/>
</dbReference>
<dbReference type="OrthoDB" id="2735536at2759"/>
<dbReference type="PANTHER" id="PTHR43658:SF5">
    <property type="entry name" value="SI:DKEY-238O13.4"/>
    <property type="match status" value="1"/>
</dbReference>
<protein>
    <submittedName>
        <fullName evidence="3">(spotted green pufferfish) hypothetical protein</fullName>
    </submittedName>
</protein>
<dbReference type="AlphaFoldDB" id="Q4SKB1"/>
<dbReference type="PANTHER" id="PTHR43658">
    <property type="entry name" value="SHORT-CHAIN DEHYDROGENASE/REDUCTASE"/>
    <property type="match status" value="1"/>
</dbReference>
<gene>
    <name evidence="3" type="ORF">GSTENG00016808001</name>
</gene>
<dbReference type="InterPro" id="IPR036291">
    <property type="entry name" value="NAD(P)-bd_dom_sf"/>
</dbReference>
<feature type="compositionally biased region" description="Basic and acidic residues" evidence="2">
    <location>
        <begin position="214"/>
        <end position="228"/>
    </location>
</feature>
<dbReference type="InterPro" id="IPR002347">
    <property type="entry name" value="SDR_fam"/>
</dbReference>
<dbReference type="GO" id="GO:0006635">
    <property type="term" value="P:fatty acid beta-oxidation"/>
    <property type="evidence" value="ECO:0007669"/>
    <property type="project" value="TreeGrafter"/>
</dbReference>
<dbReference type="CDD" id="cd05233">
    <property type="entry name" value="SDR_c"/>
    <property type="match status" value="1"/>
</dbReference>
<evidence type="ECO:0000256" key="1">
    <source>
        <dbReference type="ARBA" id="ARBA00023002"/>
    </source>
</evidence>
<dbReference type="KEGG" id="tng:GSTEN00016808G001"/>
<dbReference type="SUPFAM" id="SSF51735">
    <property type="entry name" value="NAD(P)-binding Rossmann-fold domains"/>
    <property type="match status" value="1"/>
</dbReference>
<feature type="region of interest" description="Disordered" evidence="2">
    <location>
        <begin position="171"/>
        <end position="276"/>
    </location>
</feature>
<proteinExistence type="predicted"/>
<evidence type="ECO:0000313" key="3">
    <source>
        <dbReference type="EMBL" id="CAF98921.1"/>
    </source>
</evidence>
<dbReference type="GO" id="GO:0005739">
    <property type="term" value="C:mitochondrion"/>
    <property type="evidence" value="ECO:0007669"/>
    <property type="project" value="TreeGrafter"/>
</dbReference>
<reference evidence="3" key="1">
    <citation type="journal article" date="2004" name="Nature">
        <title>Genome duplication in the teleost fish Tetraodon nigroviridis reveals the early vertebrate proto-karyotype.</title>
        <authorList>
            <person name="Jaillon O."/>
            <person name="Aury J.-M."/>
            <person name="Brunet F."/>
            <person name="Petit J.-L."/>
            <person name="Stange-Thomann N."/>
            <person name="Mauceli E."/>
            <person name="Bouneau L."/>
            <person name="Fischer C."/>
            <person name="Ozouf-Costaz C."/>
            <person name="Bernot A."/>
            <person name="Nicaud S."/>
            <person name="Jaffe D."/>
            <person name="Fisher S."/>
            <person name="Lutfalla G."/>
            <person name="Dossat C."/>
            <person name="Segurens B."/>
            <person name="Dasilva C."/>
            <person name="Salanoubat M."/>
            <person name="Levy M."/>
            <person name="Boudet N."/>
            <person name="Castellano S."/>
            <person name="Anthouard V."/>
            <person name="Jubin C."/>
            <person name="Castelli V."/>
            <person name="Katinka M."/>
            <person name="Vacherie B."/>
            <person name="Biemont C."/>
            <person name="Skalli Z."/>
            <person name="Cattolico L."/>
            <person name="Poulain J."/>
            <person name="De Berardinis V."/>
            <person name="Cruaud C."/>
            <person name="Duprat S."/>
            <person name="Brottier P."/>
            <person name="Coutanceau J.-P."/>
            <person name="Gouzy J."/>
            <person name="Parra G."/>
            <person name="Lardier G."/>
            <person name="Chapple C."/>
            <person name="McKernan K.J."/>
            <person name="McEwan P."/>
            <person name="Bosak S."/>
            <person name="Kellis M."/>
            <person name="Volff J.-N."/>
            <person name="Guigo R."/>
            <person name="Zody M.C."/>
            <person name="Mesirov J."/>
            <person name="Lindblad-Toh K."/>
            <person name="Birren B."/>
            <person name="Nusbaum C."/>
            <person name="Kahn D."/>
            <person name="Robinson-Rechavi M."/>
            <person name="Laudet V."/>
            <person name="Schachter V."/>
            <person name="Quetier F."/>
            <person name="Saurin W."/>
            <person name="Scarpelli C."/>
            <person name="Wincker P."/>
            <person name="Lander E.S."/>
            <person name="Weissenbach J."/>
            <person name="Roest Crollius H."/>
        </authorList>
    </citation>
    <scope>NUCLEOTIDE SEQUENCE [LARGE SCALE GENOMIC DNA]</scope>
</reference>
<comment type="caution">
    <text evidence="3">The sequence shown here is derived from an EMBL/GenBank/DDBJ whole genome shotgun (WGS) entry which is preliminary data.</text>
</comment>
<keyword evidence="1" id="KW-0560">Oxidoreductase</keyword>
<feature type="compositionally biased region" description="Basic and acidic residues" evidence="2">
    <location>
        <begin position="178"/>
        <end position="188"/>
    </location>
</feature>
<reference evidence="3" key="2">
    <citation type="submission" date="2004-02" db="EMBL/GenBank/DDBJ databases">
        <authorList>
            <consortium name="Genoscope"/>
            <consortium name="Whitehead Institute Centre for Genome Research"/>
        </authorList>
    </citation>
    <scope>NUCLEOTIDE SEQUENCE</scope>
</reference>
<evidence type="ECO:0000256" key="2">
    <source>
        <dbReference type="SAM" id="MobiDB-lite"/>
    </source>
</evidence>
<dbReference type="Gene3D" id="3.40.50.720">
    <property type="entry name" value="NAD(P)-binding Rossmann-like Domain"/>
    <property type="match status" value="1"/>
</dbReference>
<dbReference type="Pfam" id="PF00106">
    <property type="entry name" value="adh_short"/>
    <property type="match status" value="1"/>
</dbReference>
<name>Q4SKB1_TETNG</name>